<evidence type="ECO:0000256" key="9">
    <source>
        <dbReference type="SAM" id="Phobius"/>
    </source>
</evidence>
<feature type="transmembrane region" description="Helical" evidence="9">
    <location>
        <begin position="100"/>
        <end position="133"/>
    </location>
</feature>
<evidence type="ECO:0000256" key="8">
    <source>
        <dbReference type="RuleBase" id="RU003755"/>
    </source>
</evidence>
<evidence type="ECO:0000256" key="2">
    <source>
        <dbReference type="ARBA" id="ARBA00005982"/>
    </source>
</evidence>
<feature type="transmembrane region" description="Helical" evidence="9">
    <location>
        <begin position="154"/>
        <end position="176"/>
    </location>
</feature>
<reference evidence="12 15" key="1">
    <citation type="submission" date="2018-01" db="EMBL/GenBank/DDBJ databases">
        <title>Complete genome sequence of Staphylococcus Scheliferi isolated from human.</title>
        <authorList>
            <person name="Abouelkhair M.A."/>
            <person name="Bemis D.A."/>
            <person name="Kania S.A."/>
        </authorList>
    </citation>
    <scope>NUCLEOTIDE SEQUENCE [LARGE SCALE GENOMIC DNA]</scope>
    <source>
        <strain evidence="12 15">ATCC 43808</strain>
    </source>
</reference>
<dbReference type="PROSITE" id="PS50850">
    <property type="entry name" value="MFS"/>
    <property type="match status" value="1"/>
</dbReference>
<protein>
    <submittedName>
        <fullName evidence="13">Di-tripeptide ABC transporter</fullName>
    </submittedName>
    <submittedName>
        <fullName evidence="12">Peptide ABC transporter permease</fullName>
    </submittedName>
</protein>
<dbReference type="InterPro" id="IPR050171">
    <property type="entry name" value="MFS_Transporters"/>
</dbReference>
<reference evidence="11 14" key="3">
    <citation type="submission" date="2020-11" db="EMBL/GenBank/DDBJ databases">
        <authorList>
            <consortium name="Pathogen Informatics"/>
        </authorList>
    </citation>
    <scope>NUCLEOTIDE SEQUENCE [LARGE SCALE GENOMIC DNA]</scope>
    <source>
        <strain evidence="11 14">NCTC12218</strain>
    </source>
</reference>
<dbReference type="GO" id="GO:0042937">
    <property type="term" value="F:tripeptide transmembrane transporter activity"/>
    <property type="evidence" value="ECO:0007669"/>
    <property type="project" value="UniProtKB-ARBA"/>
</dbReference>
<evidence type="ECO:0000313" key="12">
    <source>
        <dbReference type="EMBL" id="NHA34768.1"/>
    </source>
</evidence>
<dbReference type="InterPro" id="IPR018456">
    <property type="entry name" value="PTR2_symporter_CS"/>
</dbReference>
<feature type="transmembrane region" description="Helical" evidence="9">
    <location>
        <begin position="230"/>
        <end position="252"/>
    </location>
</feature>
<feature type="domain" description="Major facilitator superfamily (MFS) profile" evidence="10">
    <location>
        <begin position="1"/>
        <end position="211"/>
    </location>
</feature>
<keyword evidence="3 8" id="KW-0813">Transport</keyword>
<dbReference type="GO" id="GO:0015333">
    <property type="term" value="F:peptide:proton symporter activity"/>
    <property type="evidence" value="ECO:0007669"/>
    <property type="project" value="UniProtKB-ARBA"/>
</dbReference>
<gene>
    <name evidence="13" type="primary">dtpT_2</name>
    <name evidence="12" type="ORF">C1O36_09830</name>
    <name evidence="13" type="ORF">NCTC12218_02117</name>
</gene>
<name>A0A7Z7QRF4_STASC</name>
<proteinExistence type="inferred from homology"/>
<evidence type="ECO:0000256" key="7">
    <source>
        <dbReference type="ARBA" id="ARBA00023136"/>
    </source>
</evidence>
<comment type="similarity">
    <text evidence="2 8">Belongs to the major facilitator superfamily. Proton-dependent oligopeptide transporter (POT/PTR) (TC 2.A.17) family.</text>
</comment>
<keyword evidence="5 8" id="KW-0812">Transmembrane</keyword>
<reference evidence="13" key="2">
    <citation type="submission" date="2018-06" db="EMBL/GenBank/DDBJ databases">
        <authorList>
            <consortium name="Pathogen Informatics"/>
            <person name="Doyle S."/>
        </authorList>
    </citation>
    <scope>NUCLEOTIDE SEQUENCE [LARGE SCALE GENOMIC DNA]</scope>
    <source>
        <strain evidence="13">NCTC12218</strain>
    </source>
</reference>
<evidence type="ECO:0000256" key="3">
    <source>
        <dbReference type="ARBA" id="ARBA00022448"/>
    </source>
</evidence>
<dbReference type="NCBIfam" id="TIGR00924">
    <property type="entry name" value="yjdL_sub1_fam"/>
    <property type="match status" value="1"/>
</dbReference>
<evidence type="ECO:0000313" key="13">
    <source>
        <dbReference type="EMBL" id="SUM90013.1"/>
    </source>
</evidence>
<dbReference type="PANTHER" id="PTHR23517:SF15">
    <property type="entry name" value="PROTON-DEPENDENT OLIGOPEPTIDE FAMILY TRANSPORT PROTEIN"/>
    <property type="match status" value="1"/>
</dbReference>
<sequence length="500" mass="54916">MSELSHEKAVQTIPQKGFFGHPRGLGVLYTVEFWERFSYYGMRALLIYYIYYNVGQGGLGLEKTFAQSLMAVYGSLIFMTSILGGWIADRILGTRRSMVYGALLIIIGHICLSLPFGLSGLLASMVFIIVGSGLMKPNISNIVGRLYPKGDDRVDSGFVIFYMSVNMGAFLSPLVLDHFRNTGNFHGGFLIAAIGMALSLLFYLLFHKKNLGDIGTTAPHPLSPSEKKKYGITFGSLGLLLLILLGVTYATGTLTFDLISLIVLILGVALPIGYFFIMIVSKDTSDVERSRVIAFIPLFIVGVIFWSIQEQGANVLNVYADEKADLTFNLLGWHSAFPVTWFQSINPFFIVVLAPAISLLWRKLGRFEPSLPIKFAIGLVLAGISFILMMVVIYAYNGSEIWFMWIVLSYFICVIGELCISPTGNSSAVKLAPEKFNSQMMSLWLLTNATAQAINAQLVKLQPIIGDQNYFGLIGGIAVVVALLVALGTPLILKAMKGIR</sequence>
<dbReference type="AlphaFoldDB" id="A0A7Z7QRF4"/>
<dbReference type="PANTHER" id="PTHR23517">
    <property type="entry name" value="RESISTANCE PROTEIN MDTM, PUTATIVE-RELATED-RELATED"/>
    <property type="match status" value="1"/>
</dbReference>
<dbReference type="Gene3D" id="1.20.1250.20">
    <property type="entry name" value="MFS general substrate transporter like domains"/>
    <property type="match status" value="1"/>
</dbReference>
<dbReference type="InterPro" id="IPR005279">
    <property type="entry name" value="Dipep/tripep_permease"/>
</dbReference>
<evidence type="ECO:0000256" key="6">
    <source>
        <dbReference type="ARBA" id="ARBA00022989"/>
    </source>
</evidence>
<feature type="transmembrane region" description="Helical" evidence="9">
    <location>
        <begin position="341"/>
        <end position="361"/>
    </location>
</feature>
<dbReference type="EMBL" id="UHEF01000001">
    <property type="protein sequence ID" value="SUM90013.1"/>
    <property type="molecule type" value="Genomic_DNA"/>
</dbReference>
<dbReference type="InterPro" id="IPR020846">
    <property type="entry name" value="MFS_dom"/>
</dbReference>
<keyword evidence="15" id="KW-1185">Reference proteome</keyword>
<evidence type="ECO:0000313" key="14">
    <source>
        <dbReference type="Proteomes" id="UP000264146"/>
    </source>
</evidence>
<dbReference type="EMBL" id="LR962863">
    <property type="protein sequence ID" value="CAD7360441.1"/>
    <property type="molecule type" value="Genomic_DNA"/>
</dbReference>
<dbReference type="InterPro" id="IPR036259">
    <property type="entry name" value="MFS_trans_sf"/>
</dbReference>
<dbReference type="Pfam" id="PF00854">
    <property type="entry name" value="PTR2"/>
    <property type="match status" value="1"/>
</dbReference>
<dbReference type="GO" id="GO:0005886">
    <property type="term" value="C:plasma membrane"/>
    <property type="evidence" value="ECO:0007669"/>
    <property type="project" value="UniProtKB-SubCell"/>
</dbReference>
<keyword evidence="7 9" id="KW-0472">Membrane</keyword>
<dbReference type="SUPFAM" id="SSF103473">
    <property type="entry name" value="MFS general substrate transporter"/>
    <property type="match status" value="2"/>
</dbReference>
<dbReference type="CDD" id="cd17346">
    <property type="entry name" value="MFS_DtpA_like"/>
    <property type="match status" value="1"/>
</dbReference>
<evidence type="ECO:0000256" key="4">
    <source>
        <dbReference type="ARBA" id="ARBA00022475"/>
    </source>
</evidence>
<feature type="transmembrane region" description="Helical" evidence="9">
    <location>
        <begin position="292"/>
        <end position="309"/>
    </location>
</feature>
<dbReference type="Proteomes" id="UP000572988">
    <property type="component" value="Unassembled WGS sequence"/>
</dbReference>
<dbReference type="Proteomes" id="UP000264146">
    <property type="component" value="Chromosome"/>
</dbReference>
<feature type="transmembrane region" description="Helical" evidence="9">
    <location>
        <begin position="373"/>
        <end position="396"/>
    </location>
</feature>
<evidence type="ECO:0000313" key="11">
    <source>
        <dbReference type="EMBL" id="CAD7360441.1"/>
    </source>
</evidence>
<accession>A0A7Z7QRF4</accession>
<feature type="transmembrane region" description="Helical" evidence="9">
    <location>
        <begin position="258"/>
        <end position="280"/>
    </location>
</feature>
<dbReference type="GO" id="GO:0035443">
    <property type="term" value="P:tripeptide transmembrane transport"/>
    <property type="evidence" value="ECO:0007669"/>
    <property type="project" value="UniProtKB-ARBA"/>
</dbReference>
<keyword evidence="4" id="KW-1003">Cell membrane</keyword>
<feature type="transmembrane region" description="Helical" evidence="9">
    <location>
        <begin position="37"/>
        <end position="54"/>
    </location>
</feature>
<dbReference type="GeneID" id="93790764"/>
<dbReference type="RefSeq" id="WP_126496557.1">
    <property type="nucleotide sequence ID" value="NZ_CALYEE010000036.1"/>
</dbReference>
<feature type="transmembrane region" description="Helical" evidence="9">
    <location>
        <begin position="188"/>
        <end position="206"/>
    </location>
</feature>
<dbReference type="GO" id="GO:0071916">
    <property type="term" value="F:dipeptide transmembrane transporter activity"/>
    <property type="evidence" value="ECO:0007669"/>
    <property type="project" value="UniProtKB-ARBA"/>
</dbReference>
<comment type="subcellular location">
    <subcellularLocation>
        <location evidence="1">Cell membrane</location>
        <topology evidence="1">Multi-pass membrane protein</topology>
    </subcellularLocation>
    <subcellularLocation>
        <location evidence="8">Membrane</location>
        <topology evidence="8">Multi-pass membrane protein</topology>
    </subcellularLocation>
</comment>
<feature type="transmembrane region" description="Helical" evidence="9">
    <location>
        <begin position="402"/>
        <end position="420"/>
    </location>
</feature>
<dbReference type="PROSITE" id="PS01023">
    <property type="entry name" value="PTR2_2"/>
    <property type="match status" value="1"/>
</dbReference>
<evidence type="ECO:0000313" key="15">
    <source>
        <dbReference type="Proteomes" id="UP000572988"/>
    </source>
</evidence>
<evidence type="ECO:0000259" key="10">
    <source>
        <dbReference type="PROSITE" id="PS50850"/>
    </source>
</evidence>
<evidence type="ECO:0000256" key="5">
    <source>
        <dbReference type="ARBA" id="ARBA00022692"/>
    </source>
</evidence>
<dbReference type="FunFam" id="1.20.1250.20:FF:000017">
    <property type="entry name" value="Dipeptide and tripeptide permease A"/>
    <property type="match status" value="1"/>
</dbReference>
<feature type="transmembrane region" description="Helical" evidence="9">
    <location>
        <begin position="470"/>
        <end position="493"/>
    </location>
</feature>
<evidence type="ECO:0000256" key="1">
    <source>
        <dbReference type="ARBA" id="ARBA00004651"/>
    </source>
</evidence>
<feature type="transmembrane region" description="Helical" evidence="9">
    <location>
        <begin position="66"/>
        <end position="88"/>
    </location>
</feature>
<dbReference type="EMBL" id="POVK01000036">
    <property type="protein sequence ID" value="NHA34768.1"/>
    <property type="molecule type" value="Genomic_DNA"/>
</dbReference>
<dbReference type="InterPro" id="IPR000109">
    <property type="entry name" value="POT_fam"/>
</dbReference>
<keyword evidence="6 9" id="KW-1133">Transmembrane helix</keyword>
<organism evidence="13">
    <name type="scientific">Staphylococcus schleiferi</name>
    <dbReference type="NCBI Taxonomy" id="1295"/>
    <lineage>
        <taxon>Bacteria</taxon>
        <taxon>Bacillati</taxon>
        <taxon>Bacillota</taxon>
        <taxon>Bacilli</taxon>
        <taxon>Bacillales</taxon>
        <taxon>Staphylococcaceae</taxon>
        <taxon>Staphylococcus</taxon>
    </lineage>
</organism>